<dbReference type="GO" id="GO:0016787">
    <property type="term" value="F:hydrolase activity"/>
    <property type="evidence" value="ECO:0007669"/>
    <property type="project" value="UniProtKB-KW"/>
</dbReference>
<dbReference type="InterPro" id="IPR008928">
    <property type="entry name" value="6-hairpin_glycosidase_sf"/>
</dbReference>
<keyword evidence="1" id="KW-0378">Hydrolase</keyword>
<proteinExistence type="predicted"/>
<accession>A0A4Y6UZ47</accession>
<dbReference type="InterPro" id="IPR053169">
    <property type="entry name" value="MUG_Protein"/>
</dbReference>
<dbReference type="PANTHER" id="PTHR47791">
    <property type="entry name" value="MEIOTICALLY UP-REGULATED GENE 191 PROTEIN"/>
    <property type="match status" value="1"/>
</dbReference>
<dbReference type="RefSeq" id="WP_141449566.1">
    <property type="nucleotide sequence ID" value="NZ_CP041217.1"/>
</dbReference>
<dbReference type="GO" id="GO:0005975">
    <property type="term" value="P:carbohydrate metabolic process"/>
    <property type="evidence" value="ECO:0007669"/>
    <property type="project" value="InterPro"/>
</dbReference>
<dbReference type="InterPro" id="IPR005198">
    <property type="entry name" value="Glyco_hydro_76"/>
</dbReference>
<dbReference type="Proteomes" id="UP000316968">
    <property type="component" value="Chromosome"/>
</dbReference>
<dbReference type="SUPFAM" id="SSF48208">
    <property type="entry name" value="Six-hairpin glycosidases"/>
    <property type="match status" value="2"/>
</dbReference>
<dbReference type="Pfam" id="PF03663">
    <property type="entry name" value="Glyco_hydro_76"/>
    <property type="match status" value="2"/>
</dbReference>
<keyword evidence="2" id="KW-1185">Reference proteome</keyword>
<evidence type="ECO:0000313" key="1">
    <source>
        <dbReference type="EMBL" id="QDH23029.1"/>
    </source>
</evidence>
<organism evidence="1 2">
    <name type="scientific">Saccharibacillus brassicae</name>
    <dbReference type="NCBI Taxonomy" id="2583377"/>
    <lineage>
        <taxon>Bacteria</taxon>
        <taxon>Bacillati</taxon>
        <taxon>Bacillota</taxon>
        <taxon>Bacilli</taxon>
        <taxon>Bacillales</taxon>
        <taxon>Paenibacillaceae</taxon>
        <taxon>Saccharibacillus</taxon>
    </lineage>
</organism>
<reference evidence="1 2" key="1">
    <citation type="submission" date="2019-06" db="EMBL/GenBank/DDBJ databases">
        <title>Saccharibacillus brassicae sp. nov., an endophytic bacterium isolated from Chinese cabbage seeds (Brassica pekinensis).</title>
        <authorList>
            <person name="Jiang L."/>
            <person name="Lee J."/>
            <person name="Kim S.W."/>
        </authorList>
    </citation>
    <scope>NUCLEOTIDE SEQUENCE [LARGE SCALE GENOMIC DNA]</scope>
    <source>
        <strain evidence="2">KCTC 43072 / ATSA2</strain>
    </source>
</reference>
<dbReference type="KEGG" id="saca:FFV09_20545"/>
<protein>
    <submittedName>
        <fullName evidence="1">Glycoside hydrolase</fullName>
    </submittedName>
</protein>
<evidence type="ECO:0000313" key="2">
    <source>
        <dbReference type="Proteomes" id="UP000316968"/>
    </source>
</evidence>
<dbReference type="PANTHER" id="PTHR47791:SF3">
    <property type="entry name" value="MEIOTICALLY UP-REGULATED GENE 191 PROTEIN"/>
    <property type="match status" value="1"/>
</dbReference>
<dbReference type="AlphaFoldDB" id="A0A4Y6UZ47"/>
<dbReference type="EMBL" id="CP041217">
    <property type="protein sequence ID" value="QDH23029.1"/>
    <property type="molecule type" value="Genomic_DNA"/>
</dbReference>
<dbReference type="Gene3D" id="1.50.10.20">
    <property type="match status" value="2"/>
</dbReference>
<gene>
    <name evidence="1" type="ORF">FFV09_20545</name>
</gene>
<sequence length="728" mass="81493">MTETGAIWAGRADEAQRVLEERFWNEGLSMYDIETPCPGGTCNTIFHYWWMAHAADVLIDAYERTGEPFYASRLGSLYEGVLARNGGAWPNELYDDMEWMALAWLRAYEATGEERYRSAVLQLWADIRTGWNEEMGGGIAWHKNQPGYKNTPANAPAVILAARLYRTFGSEDDLHWARRIYMWLQEHLVNPETGFVWDGMNRAGDGAIDYDWQFTYCQGVFVGAAVELYRCTGDRAYAADAARTLAAARAELAGEDGVLPAEGGGDAGLFKGILARYAAEAALFAGEAADGLCEAATWIGHNARVLWAQGRRGEAALFGPDWRQGPQEPVVQLCTQLSGVMLLESAARVESRFGADLFARGSGRAGRELRPSANLWDVRADGFQETLYARYYSGETGILNQWFPAGARPANENFYYWWQAHVIDTFVDALERTGDARYARRISDLSRNLRRANGGTFLHPYYDDMEWLALTLLRAYAVTGEESYKADVLELWADIRTAWNEFCGGGMAWKKDQLDYKNTPANAPAAILAARLYRLSGDAEDLEWAEEIYAWNREHLVDPETGFVWDGMNRLGDGAIDYDWKFTYCQGVMIGAGVELYRCTAEPRYLEDALRTAEACIDQLCEPDTLKLPDEGIDDTGLFKGILIRYLRLLLEERPELDRVRRVIEQNAELLWRQGLDADTGLCGPDWAEVPAGPVQLAVQLSGVMLTEAAARLANAASPRPLLPQRGY</sequence>
<dbReference type="OrthoDB" id="2505409at2"/>
<name>A0A4Y6UZ47_SACBS</name>